<dbReference type="Proteomes" id="UP000321518">
    <property type="component" value="Unassembled WGS sequence"/>
</dbReference>
<evidence type="ECO:0000259" key="3">
    <source>
        <dbReference type="Pfam" id="PF24626"/>
    </source>
</evidence>
<dbReference type="Gene3D" id="2.40.50.40">
    <property type="match status" value="1"/>
</dbReference>
<dbReference type="CDD" id="cd00024">
    <property type="entry name" value="CD_CSD"/>
    <property type="match status" value="1"/>
</dbReference>
<evidence type="ECO:0000313" key="4">
    <source>
        <dbReference type="EMBL" id="GEM12841.1"/>
    </source>
</evidence>
<feature type="domain" description="Reverse transcriptase Ty1/copia-type" evidence="2">
    <location>
        <begin position="27"/>
        <end position="140"/>
    </location>
</feature>
<dbReference type="SUPFAM" id="SSF54160">
    <property type="entry name" value="Chromo domain-like"/>
    <property type="match status" value="1"/>
</dbReference>
<feature type="compositionally biased region" description="Polar residues" evidence="1">
    <location>
        <begin position="353"/>
        <end position="369"/>
    </location>
</feature>
<organism evidence="4 5">
    <name type="scientific">Rhodotorula toruloides</name>
    <name type="common">Yeast</name>
    <name type="synonym">Rhodosporidium toruloides</name>
    <dbReference type="NCBI Taxonomy" id="5286"/>
    <lineage>
        <taxon>Eukaryota</taxon>
        <taxon>Fungi</taxon>
        <taxon>Dikarya</taxon>
        <taxon>Basidiomycota</taxon>
        <taxon>Pucciniomycotina</taxon>
        <taxon>Microbotryomycetes</taxon>
        <taxon>Sporidiobolales</taxon>
        <taxon>Sporidiobolaceae</taxon>
        <taxon>Rhodotorula</taxon>
    </lineage>
</organism>
<dbReference type="InterPro" id="IPR016197">
    <property type="entry name" value="Chromo-like_dom_sf"/>
</dbReference>
<sequence length="400" mass="44599">MARAGEAEEFSSLRDEFKVFHTGERSDVPPDAKILGCRFVYRRKKDEHGRVTGHKVRLVAQGFSQRPGVDFRDTFAPVAKFTSIRVLLALAARQKMLIHQADVDKAYLHGSLDEELYMRIPEGIDSGEYSGKVLKLDRALPRAPDEGFARRAQLNALRATDAIIASRIAMTHQANWRRMSDEGLFEIGSKAYLSSSSLRFPDSVSSSFILKYIGPYEITAASPSTSTYTLALPPHLRIHSTFHASKLRPHYPNDDKRFPARSFAQPPPVVVNMRVRRKTRQFKVRYLGYSAAEDDWHSEGELKETAPEELQMFLATRAIRDMEAPARGTGWCRLAALLPDASFSRRVGVRGTPPSSIGDSSTRSASTSTPLDSRLVLTSLVSTNRFAVLQEDAEDVAEVG</sequence>
<evidence type="ECO:0000259" key="2">
    <source>
        <dbReference type="Pfam" id="PF07727"/>
    </source>
</evidence>
<name>A0A511KR47_RHOTO</name>
<dbReference type="InterPro" id="IPR056924">
    <property type="entry name" value="SH3_Tf2-1"/>
</dbReference>
<dbReference type="AlphaFoldDB" id="A0A511KR47"/>
<comment type="caution">
    <text evidence="4">The sequence shown here is derived from an EMBL/GenBank/DDBJ whole genome shotgun (WGS) entry which is preliminary data.</text>
</comment>
<accession>A0A511KR47</accession>
<dbReference type="InterPro" id="IPR013103">
    <property type="entry name" value="RVT_2"/>
</dbReference>
<evidence type="ECO:0000256" key="1">
    <source>
        <dbReference type="SAM" id="MobiDB-lite"/>
    </source>
</evidence>
<feature type="domain" description="Tf2-1-like SH3-like" evidence="3">
    <location>
        <begin position="192"/>
        <end position="250"/>
    </location>
</feature>
<proteinExistence type="predicted"/>
<reference evidence="4 5" key="1">
    <citation type="submission" date="2019-07" db="EMBL/GenBank/DDBJ databases">
        <title>Rhodotorula toruloides NBRC10032 genome sequencing.</title>
        <authorList>
            <person name="Shida Y."/>
            <person name="Takaku H."/>
            <person name="Ogasawara W."/>
            <person name="Mori K."/>
        </authorList>
    </citation>
    <scope>NUCLEOTIDE SEQUENCE [LARGE SCALE GENOMIC DNA]</scope>
    <source>
        <strain evidence="4 5">NBRC10032</strain>
    </source>
</reference>
<dbReference type="Pfam" id="PF07727">
    <property type="entry name" value="RVT_2"/>
    <property type="match status" value="1"/>
</dbReference>
<dbReference type="OrthoDB" id="2796844at2759"/>
<evidence type="ECO:0000313" key="5">
    <source>
        <dbReference type="Proteomes" id="UP000321518"/>
    </source>
</evidence>
<dbReference type="Pfam" id="PF24626">
    <property type="entry name" value="SH3_Tf2-1"/>
    <property type="match status" value="1"/>
</dbReference>
<dbReference type="EMBL" id="BJWK01000028">
    <property type="protein sequence ID" value="GEM12841.1"/>
    <property type="molecule type" value="Genomic_DNA"/>
</dbReference>
<feature type="region of interest" description="Disordered" evidence="1">
    <location>
        <begin position="348"/>
        <end position="369"/>
    </location>
</feature>
<gene>
    <name evidence="4" type="ORF">Rt10032_c28g6858</name>
</gene>
<protein>
    <submittedName>
        <fullName evidence="4">Uncharacterized protein</fullName>
    </submittedName>
</protein>